<feature type="transmembrane region" description="Helical" evidence="1">
    <location>
        <begin position="1432"/>
        <end position="1456"/>
    </location>
</feature>
<reference evidence="2 3" key="1">
    <citation type="submission" date="2024-09" db="EMBL/GenBank/DDBJ databases">
        <title>Laminarin stimulates single cell rates of sulfate reduction while oxygen inhibits transcriptomic activity in coastal marine sediment.</title>
        <authorList>
            <person name="Lindsay M."/>
            <person name="Orcutt B."/>
            <person name="Emerson D."/>
            <person name="Stepanauskas R."/>
            <person name="D'Angelo T."/>
        </authorList>
    </citation>
    <scope>NUCLEOTIDE SEQUENCE [LARGE SCALE GENOMIC DNA]</scope>
    <source>
        <strain evidence="2">SAG AM-311-K15</strain>
    </source>
</reference>
<feature type="transmembrane region" description="Helical" evidence="1">
    <location>
        <begin position="7"/>
        <end position="26"/>
    </location>
</feature>
<comment type="caution">
    <text evidence="2">The sequence shown here is derived from an EMBL/GenBank/DDBJ whole genome shotgun (WGS) entry which is preliminary data.</text>
</comment>
<keyword evidence="1" id="KW-0812">Transmembrane</keyword>
<dbReference type="Proteomes" id="UP001594351">
    <property type="component" value="Unassembled WGS sequence"/>
</dbReference>
<sequence length="1506" mass="170122">MKGINRIWSVFVFIIFILTTITLFAGETIPPGADSVTMPWSSFIKLRDAAREDYSSRTSLFAYDRALYEGEAEIRDKDYIIHFKVTITIRTWNERALLVPVLSAGLKLENLHLNDKQATWQRNDGSYAVLVPHSGKHTITVAFSYILDTQIWPRSFSLPLIRVPCNDIILSVPDRNIEVRLEPGVVQSVQGTKKGTTIRGSIPFVPQSTVSWLKKGEEKRDIPLKMGASVLTYISLEERGATCSADITFRILQGETNVFSISVPSWLDILKVTPDEGDNVITQWYTEESEKSRKLIILSAYRHNKLFRLKLLTEKTESGAGYSFTMPRIEPLEVERFEHLISVGSGTNVEISKVQAIGVEERDVRFLPSDLQALASDRALFYYKSLQDDFEIKFDVKSHERAAVVTTVLELAHFDTVLTESGTMMTKVIYRIKNNQAQFFRLRFPEKSKLLSANLKGQEIQPAREGNNLLIPLEKSTSDTFTIELAYLSEADPFGVIGWNGIELPEHELPINQLRWNLYISQRFQVLRFFSNIDRVKHGWRGEVQSIMNSISSLQPKPAFAGNDSSSSQTYEYNTEGLKKRFKKAQLDDETYADKSQILNQIQVQIPITGLRYSFESYLVKGFIPRISFVYMNEKVKGGLAFLFSAIFFIVTLWFLLFIFDRTILPPFLRKWSVVLVALVLLLLGVIKLLIISFGLSGQIFTAILVGMILFAFWQNRRLAAQYRETGSKPGVWFSRLLLLGLVLAVFIFFPIGGLIACGFICVVSILFHALQMKGNILYTAVRRRKDALSIFLLLSFCFLHEGGVLPLSEASSNVPPNEQIFTPDLPDAEITISWPLMEELLRRVEERQKRRKDTPDFDFLFGEATLIGHINPQFVTLKVTVPLSIVTRHFVHIPFLSEPVVLKSASLDGKPIVSLVREGTVGFEIQSETDKSKLLMLELVVPVTKKGGVHRFAVKSPLFQAGTLKLSFGEDVKSIQLNGVAWQRREGRSIQAALGSSQQLSGELATFQRQREMIDDQSTRVKKMYSTTYTLLTLEEEIATCYSSIRYRILNDQVQEFSFSLPGTVTVHEIVGEDLQNWILERENSGGCLYRVKTLYPVRERYDLSVQYERVLKKDETSLIIPDLKVSDVARDIGYIGVELHAQAEISVKSIDKARIIDIQELPAIINEDALAPFVYAFRYVEHPHAIILDMIRHETAQMDPAVADQITYTCVISPQGKMVAQARLLVRNSQKQFASFILPEGARLLSTFMDNVTVKASIGSKGDILLPLKRQSGKAFVLDVIYEGQDVPLSWLGRSLQFILPRIDIPASMVSAEFYIPRRTHFSKPDRESDFQPTTVSGYIPWGTLTGFVGSASLSRSMDQRQEAVPSANIPAATIQSEEDGQVRQQASFVSGLYSLRIEIPKRGRKLSLTTFYVPSDRSLKAVFFTCHQYLYLTVLAFMGIILVITGFIISIALGMSLRYFAGGMLVSLIILILFPLSWQIAILCMAGGFTIDRIRKRTNKEDS</sequence>
<name>A0ABV6Z0U8_UNCC1</name>
<keyword evidence="1" id="KW-1133">Transmembrane helix</keyword>
<accession>A0ABV6Z0U8</accession>
<proteinExistence type="predicted"/>
<gene>
    <name evidence="2" type="ORF">ACFL27_17895</name>
</gene>
<evidence type="ECO:0000313" key="3">
    <source>
        <dbReference type="Proteomes" id="UP001594351"/>
    </source>
</evidence>
<dbReference type="EMBL" id="JBHPBY010000262">
    <property type="protein sequence ID" value="MFC1852070.1"/>
    <property type="molecule type" value="Genomic_DNA"/>
</dbReference>
<keyword evidence="3" id="KW-1185">Reference proteome</keyword>
<feature type="transmembrane region" description="Helical" evidence="1">
    <location>
        <begin position="698"/>
        <end position="716"/>
    </location>
</feature>
<evidence type="ECO:0000313" key="2">
    <source>
        <dbReference type="EMBL" id="MFC1852070.1"/>
    </source>
</evidence>
<feature type="transmembrane region" description="Helical" evidence="1">
    <location>
        <begin position="1462"/>
        <end position="1494"/>
    </location>
</feature>
<evidence type="ECO:0000256" key="1">
    <source>
        <dbReference type="SAM" id="Phobius"/>
    </source>
</evidence>
<feature type="transmembrane region" description="Helical" evidence="1">
    <location>
        <begin position="640"/>
        <end position="660"/>
    </location>
</feature>
<organism evidence="2 3">
    <name type="scientific">candidate division CSSED10-310 bacterium</name>
    <dbReference type="NCBI Taxonomy" id="2855610"/>
    <lineage>
        <taxon>Bacteria</taxon>
        <taxon>Bacteria division CSSED10-310</taxon>
    </lineage>
</organism>
<feature type="transmembrane region" description="Helical" evidence="1">
    <location>
        <begin position="672"/>
        <end position="692"/>
    </location>
</feature>
<keyword evidence="1" id="KW-0472">Membrane</keyword>
<feature type="transmembrane region" description="Helical" evidence="1">
    <location>
        <begin position="737"/>
        <end position="768"/>
    </location>
</feature>
<protein>
    <submittedName>
        <fullName evidence="2">Uncharacterized protein</fullName>
    </submittedName>
</protein>